<keyword evidence="3" id="KW-1185">Reference proteome</keyword>
<sequence length="141" mass="16218">MSAMETYDVEYHIHEDGTMTPYLVESLPPSSDDSEMSIVLYQAPDPADMEIDDWCRLVNYKSAWAPARPAAEKKRTNNREGQLERNVKRQRLDNKGAKHVKNARLAWVERAYRQNLGETISPGQSPRSAGFDGLNWKYCVW</sequence>
<protein>
    <submittedName>
        <fullName evidence="2">Uncharacterized protein</fullName>
    </submittedName>
</protein>
<gene>
    <name evidence="2" type="ORF">B0T20DRAFT_476488</name>
</gene>
<feature type="compositionally biased region" description="Basic and acidic residues" evidence="1">
    <location>
        <begin position="70"/>
        <end position="95"/>
    </location>
</feature>
<reference evidence="2" key="1">
    <citation type="journal article" date="2023" name="Mol. Phylogenet. Evol.">
        <title>Genome-scale phylogeny and comparative genomics of the fungal order Sordariales.</title>
        <authorList>
            <person name="Hensen N."/>
            <person name="Bonometti L."/>
            <person name="Westerberg I."/>
            <person name="Brannstrom I.O."/>
            <person name="Guillou S."/>
            <person name="Cros-Aarteil S."/>
            <person name="Calhoun S."/>
            <person name="Haridas S."/>
            <person name="Kuo A."/>
            <person name="Mondo S."/>
            <person name="Pangilinan J."/>
            <person name="Riley R."/>
            <person name="LaButti K."/>
            <person name="Andreopoulos B."/>
            <person name="Lipzen A."/>
            <person name="Chen C."/>
            <person name="Yan M."/>
            <person name="Daum C."/>
            <person name="Ng V."/>
            <person name="Clum A."/>
            <person name="Steindorff A."/>
            <person name="Ohm R.A."/>
            <person name="Martin F."/>
            <person name="Silar P."/>
            <person name="Natvig D.O."/>
            <person name="Lalanne C."/>
            <person name="Gautier V."/>
            <person name="Ament-Velasquez S.L."/>
            <person name="Kruys A."/>
            <person name="Hutchinson M.I."/>
            <person name="Powell A.J."/>
            <person name="Barry K."/>
            <person name="Miller A.N."/>
            <person name="Grigoriev I.V."/>
            <person name="Debuchy R."/>
            <person name="Gladieux P."/>
            <person name="Hiltunen Thoren M."/>
            <person name="Johannesson H."/>
        </authorList>
    </citation>
    <scope>NUCLEOTIDE SEQUENCE</scope>
    <source>
        <strain evidence="2">FGSC 1904</strain>
    </source>
</reference>
<proteinExistence type="predicted"/>
<reference evidence="2" key="2">
    <citation type="submission" date="2023-07" db="EMBL/GenBank/DDBJ databases">
        <authorList>
            <consortium name="Lawrence Berkeley National Laboratory"/>
            <person name="Haridas S."/>
            <person name="Hensen N."/>
            <person name="Bonometti L."/>
            <person name="Westerberg I."/>
            <person name="Brannstrom I.O."/>
            <person name="Guillou S."/>
            <person name="Cros-Aarteil S."/>
            <person name="Calhoun S."/>
            <person name="Kuo A."/>
            <person name="Mondo S."/>
            <person name="Pangilinan J."/>
            <person name="Riley R."/>
            <person name="LaButti K."/>
            <person name="Andreopoulos B."/>
            <person name="Lipzen A."/>
            <person name="Chen C."/>
            <person name="Yanf M."/>
            <person name="Daum C."/>
            <person name="Ng V."/>
            <person name="Clum A."/>
            <person name="Steindorff A."/>
            <person name="Ohm R."/>
            <person name="Martin F."/>
            <person name="Silar P."/>
            <person name="Natvig D."/>
            <person name="Lalanne C."/>
            <person name="Gautier V."/>
            <person name="Ament-velasquez S.L."/>
            <person name="Kruys A."/>
            <person name="Hutchinson M.I."/>
            <person name="Powell A.J."/>
            <person name="Barry K."/>
            <person name="Miller A.N."/>
            <person name="Grigoriev I.V."/>
            <person name="Debuchy R."/>
            <person name="Gladieux P."/>
            <person name="Thoren M.H."/>
            <person name="Johannesson H."/>
        </authorList>
    </citation>
    <scope>NUCLEOTIDE SEQUENCE</scope>
    <source>
        <strain evidence="2">FGSC 1904</strain>
    </source>
</reference>
<feature type="region of interest" description="Disordered" evidence="1">
    <location>
        <begin position="68"/>
        <end position="95"/>
    </location>
</feature>
<evidence type="ECO:0000313" key="3">
    <source>
        <dbReference type="Proteomes" id="UP001281003"/>
    </source>
</evidence>
<dbReference type="AlphaFoldDB" id="A0AAE0UFQ8"/>
<accession>A0AAE0UFQ8</accession>
<evidence type="ECO:0000256" key="1">
    <source>
        <dbReference type="SAM" id="MobiDB-lite"/>
    </source>
</evidence>
<dbReference type="EMBL" id="JAUTDP010000002">
    <property type="protein sequence ID" value="KAK3402383.1"/>
    <property type="molecule type" value="Genomic_DNA"/>
</dbReference>
<dbReference type="Proteomes" id="UP001281003">
    <property type="component" value="Unassembled WGS sequence"/>
</dbReference>
<evidence type="ECO:0000313" key="2">
    <source>
        <dbReference type="EMBL" id="KAK3402383.1"/>
    </source>
</evidence>
<organism evidence="2 3">
    <name type="scientific">Sordaria brevicollis</name>
    <dbReference type="NCBI Taxonomy" id="83679"/>
    <lineage>
        <taxon>Eukaryota</taxon>
        <taxon>Fungi</taxon>
        <taxon>Dikarya</taxon>
        <taxon>Ascomycota</taxon>
        <taxon>Pezizomycotina</taxon>
        <taxon>Sordariomycetes</taxon>
        <taxon>Sordariomycetidae</taxon>
        <taxon>Sordariales</taxon>
        <taxon>Sordariaceae</taxon>
        <taxon>Sordaria</taxon>
    </lineage>
</organism>
<comment type="caution">
    <text evidence="2">The sequence shown here is derived from an EMBL/GenBank/DDBJ whole genome shotgun (WGS) entry which is preliminary data.</text>
</comment>
<name>A0AAE0UFQ8_SORBR</name>